<feature type="transmembrane region" description="Helical" evidence="1">
    <location>
        <begin position="104"/>
        <end position="126"/>
    </location>
</feature>
<evidence type="ECO:0000313" key="4">
    <source>
        <dbReference type="Proteomes" id="UP000267469"/>
    </source>
</evidence>
<feature type="domain" description="Phosphatidic acid phosphatase type 2/haloperoxidase" evidence="2">
    <location>
        <begin position="59"/>
        <end position="174"/>
    </location>
</feature>
<organism evidence="3 4">
    <name type="scientific">Sinomicrobium pectinilyticum</name>
    <dbReference type="NCBI Taxonomy" id="1084421"/>
    <lineage>
        <taxon>Bacteria</taxon>
        <taxon>Pseudomonadati</taxon>
        <taxon>Bacteroidota</taxon>
        <taxon>Flavobacteriia</taxon>
        <taxon>Flavobacteriales</taxon>
        <taxon>Flavobacteriaceae</taxon>
        <taxon>Sinomicrobium</taxon>
    </lineage>
</organism>
<dbReference type="RefSeq" id="WP_123218360.1">
    <property type="nucleotide sequence ID" value="NZ_RJTM01000188.1"/>
</dbReference>
<protein>
    <submittedName>
        <fullName evidence="3">Phosphatase PAP2 family protein</fullName>
    </submittedName>
</protein>
<name>A0A3N0D0R9_SINP1</name>
<keyword evidence="1" id="KW-1133">Transmembrane helix</keyword>
<proteinExistence type="predicted"/>
<dbReference type="SUPFAM" id="SSF48317">
    <property type="entry name" value="Acid phosphatase/Vanadium-dependent haloperoxidase"/>
    <property type="match status" value="1"/>
</dbReference>
<keyword evidence="4" id="KW-1185">Reference proteome</keyword>
<keyword evidence="1" id="KW-0812">Transmembrane</keyword>
<feature type="transmembrane region" description="Helical" evidence="1">
    <location>
        <begin position="27"/>
        <end position="49"/>
    </location>
</feature>
<reference evidence="3 4" key="1">
    <citation type="submission" date="2018-10" db="EMBL/GenBank/DDBJ databases">
        <title>Sinomicrobium pectinilyticum sp. nov., a pectinase-producing bacterium isolated from alkaline and saline soil, and emended description of the genus Sinomicrobium.</title>
        <authorList>
            <person name="Cheng B."/>
            <person name="Li C."/>
            <person name="Lai Q."/>
            <person name="Du M."/>
            <person name="Shao Z."/>
            <person name="Xu P."/>
            <person name="Yang C."/>
        </authorList>
    </citation>
    <scope>NUCLEOTIDE SEQUENCE [LARGE SCALE GENOMIC DNA]</scope>
    <source>
        <strain evidence="3 4">5DNS001</strain>
    </source>
</reference>
<dbReference type="AlphaFoldDB" id="A0A3N0D0R9"/>
<sequence length="196" mass="22736">MIISWPEYDKGLLIYINQLGDSQWDMFWAFSTSIVAWIPLYLAFLFIALKSFTRQKALAVITTILFALAFTLLFTEIIKEIVQRPRPVNDPLVSEELRLVIKGYGYSFFSGHASNSMAITTLFICFMRKKQKWVYIICLWPLVFGVSRLYFAVHYPLDVLVGWIAGFVIAIAIYRYLGFPLLNYAAYRETVADRKQ</sequence>
<dbReference type="Pfam" id="PF01569">
    <property type="entry name" value="PAP2"/>
    <property type="match status" value="1"/>
</dbReference>
<comment type="caution">
    <text evidence="3">The sequence shown here is derived from an EMBL/GenBank/DDBJ whole genome shotgun (WGS) entry which is preliminary data.</text>
</comment>
<feature type="transmembrane region" description="Helical" evidence="1">
    <location>
        <begin position="133"/>
        <end position="153"/>
    </location>
</feature>
<accession>A0A3N0D0R9</accession>
<dbReference type="OrthoDB" id="9789113at2"/>
<dbReference type="EMBL" id="RJTM01000188">
    <property type="protein sequence ID" value="RNL69151.1"/>
    <property type="molecule type" value="Genomic_DNA"/>
</dbReference>
<dbReference type="SMART" id="SM00014">
    <property type="entry name" value="acidPPc"/>
    <property type="match status" value="1"/>
</dbReference>
<feature type="transmembrane region" description="Helical" evidence="1">
    <location>
        <begin position="58"/>
        <end position="78"/>
    </location>
</feature>
<keyword evidence="1" id="KW-0472">Membrane</keyword>
<dbReference type="PANTHER" id="PTHR14969">
    <property type="entry name" value="SPHINGOSINE-1-PHOSPHATE PHOSPHOHYDROLASE"/>
    <property type="match status" value="1"/>
</dbReference>
<gene>
    <name evidence="3" type="ORF">ED312_22955</name>
</gene>
<evidence type="ECO:0000313" key="3">
    <source>
        <dbReference type="EMBL" id="RNL69151.1"/>
    </source>
</evidence>
<dbReference type="InterPro" id="IPR036938">
    <property type="entry name" value="PAP2/HPO_sf"/>
</dbReference>
<dbReference type="InterPro" id="IPR000326">
    <property type="entry name" value="PAP2/HPO"/>
</dbReference>
<evidence type="ECO:0000256" key="1">
    <source>
        <dbReference type="SAM" id="Phobius"/>
    </source>
</evidence>
<dbReference type="Gene3D" id="1.20.144.10">
    <property type="entry name" value="Phosphatidic acid phosphatase type 2/haloperoxidase"/>
    <property type="match status" value="1"/>
</dbReference>
<dbReference type="PANTHER" id="PTHR14969:SF13">
    <property type="entry name" value="AT30094P"/>
    <property type="match status" value="1"/>
</dbReference>
<evidence type="ECO:0000259" key="2">
    <source>
        <dbReference type="SMART" id="SM00014"/>
    </source>
</evidence>
<feature type="transmembrane region" description="Helical" evidence="1">
    <location>
        <begin position="159"/>
        <end position="177"/>
    </location>
</feature>
<dbReference type="Proteomes" id="UP000267469">
    <property type="component" value="Unassembled WGS sequence"/>
</dbReference>